<dbReference type="EMBL" id="NBCO01000011">
    <property type="protein sequence ID" value="ORC89570.1"/>
    <property type="molecule type" value="Genomic_DNA"/>
</dbReference>
<organism evidence="2 3">
    <name type="scientific">Trypanosoma theileri</name>
    <dbReference type="NCBI Taxonomy" id="67003"/>
    <lineage>
        <taxon>Eukaryota</taxon>
        <taxon>Discoba</taxon>
        <taxon>Euglenozoa</taxon>
        <taxon>Kinetoplastea</taxon>
        <taxon>Metakinetoplastina</taxon>
        <taxon>Trypanosomatida</taxon>
        <taxon>Trypanosomatidae</taxon>
        <taxon>Trypanosoma</taxon>
    </lineage>
</organism>
<dbReference type="AlphaFoldDB" id="A0A1X0NZJ6"/>
<comment type="caution">
    <text evidence="2">The sequence shown here is derived from an EMBL/GenBank/DDBJ whole genome shotgun (WGS) entry which is preliminary data.</text>
</comment>
<dbReference type="GeneID" id="39984593"/>
<proteinExistence type="predicted"/>
<sequence>MPRSKSALTRDRKGNDDTGPSCENKVGVVTVSKRAFEQSRRHGGSASVVDPLLALLKTLHRLEESVYCVLESLGVGGEELRRYGYIYQESEESKAAACAPAEDLLIDTLDPVDRYIIAHKLQRHGSSSPNITSCGVTQEARVACVEAILRWIDGILPFGTVPDVASSREELVSRLTASGAETKKTREDIPSENSNATISQPRKKRERSVDSPEANEFSFYPHWKHYAEQLRTAYRTEVATVKAVCATDISKGLKLHAKWVESKKDKCAGITTPAAAALQKNYEQLIFAKDALADCQMGVTEIVSSLENAIDEYADQVRNVVEREDTFWRNVRLAEWESKALLELSRRIKKCC</sequence>
<feature type="compositionally biased region" description="Polar residues" evidence="1">
    <location>
        <begin position="191"/>
        <end position="200"/>
    </location>
</feature>
<name>A0A1X0NZJ6_9TRYP</name>
<evidence type="ECO:0000313" key="2">
    <source>
        <dbReference type="EMBL" id="ORC89570.1"/>
    </source>
</evidence>
<protein>
    <submittedName>
        <fullName evidence="2">Uncharacterized protein</fullName>
    </submittedName>
</protein>
<reference evidence="2 3" key="1">
    <citation type="submission" date="2017-03" db="EMBL/GenBank/DDBJ databases">
        <title>An alternative strategy for trypanosome survival in the mammalian bloodstream revealed through genome and transcriptome analysis of the ubiquitous bovine parasite Trypanosoma (Megatrypanum) theileri.</title>
        <authorList>
            <person name="Kelly S."/>
            <person name="Ivens A."/>
            <person name="Mott A."/>
            <person name="O'Neill E."/>
            <person name="Emms D."/>
            <person name="Macleod O."/>
            <person name="Voorheis P."/>
            <person name="Matthews J."/>
            <person name="Matthews K."/>
            <person name="Carrington M."/>
        </authorList>
    </citation>
    <scope>NUCLEOTIDE SEQUENCE [LARGE SCALE GENOMIC DNA]</scope>
    <source>
        <strain evidence="2">Edinburgh</strain>
    </source>
</reference>
<dbReference type="Proteomes" id="UP000192257">
    <property type="component" value="Unassembled WGS sequence"/>
</dbReference>
<dbReference type="RefSeq" id="XP_028883636.1">
    <property type="nucleotide sequence ID" value="XM_029024813.1"/>
</dbReference>
<dbReference type="OrthoDB" id="242756at2759"/>
<evidence type="ECO:0000313" key="3">
    <source>
        <dbReference type="Proteomes" id="UP000192257"/>
    </source>
</evidence>
<keyword evidence="3" id="KW-1185">Reference proteome</keyword>
<dbReference type="VEuPathDB" id="TriTrypDB:TM35_000111040"/>
<feature type="region of interest" description="Disordered" evidence="1">
    <location>
        <begin position="179"/>
        <end position="211"/>
    </location>
</feature>
<gene>
    <name evidence="2" type="ORF">TM35_000111040</name>
</gene>
<accession>A0A1X0NZJ6</accession>
<evidence type="ECO:0000256" key="1">
    <source>
        <dbReference type="SAM" id="MobiDB-lite"/>
    </source>
</evidence>
<feature type="region of interest" description="Disordered" evidence="1">
    <location>
        <begin position="1"/>
        <end position="24"/>
    </location>
</feature>